<dbReference type="Pfam" id="PF20705">
    <property type="entry name" value="DUF6821"/>
    <property type="match status" value="1"/>
</dbReference>
<feature type="compositionally biased region" description="Polar residues" evidence="1">
    <location>
        <begin position="40"/>
        <end position="50"/>
    </location>
</feature>
<reference evidence="4" key="2">
    <citation type="journal article" date="2022" name="Hortic Res">
        <title>The genome of Dioscorea zingiberensis sheds light on the biosynthesis, origin and evolution of the medicinally important diosgenin saponins.</title>
        <authorList>
            <person name="Li Y."/>
            <person name="Tan C."/>
            <person name="Li Z."/>
            <person name="Guo J."/>
            <person name="Li S."/>
            <person name="Chen X."/>
            <person name="Wang C."/>
            <person name="Dai X."/>
            <person name="Yang H."/>
            <person name="Song W."/>
            <person name="Hou L."/>
            <person name="Xu J."/>
            <person name="Tong Z."/>
            <person name="Xu A."/>
            <person name="Yuan X."/>
            <person name="Wang W."/>
            <person name="Yang Q."/>
            <person name="Chen L."/>
            <person name="Sun Z."/>
            <person name="Wang K."/>
            <person name="Pan B."/>
            <person name="Chen J."/>
            <person name="Bao Y."/>
            <person name="Liu F."/>
            <person name="Qi X."/>
            <person name="Gang D.R."/>
            <person name="Wen J."/>
            <person name="Li J."/>
        </authorList>
    </citation>
    <scope>NUCLEOTIDE SEQUENCE</scope>
    <source>
        <strain evidence="4">Dzin_1.0</strain>
    </source>
</reference>
<accession>A0A9D5CAW0</accession>
<keyword evidence="2" id="KW-0472">Membrane</keyword>
<keyword evidence="5" id="KW-1185">Reference proteome</keyword>
<feature type="compositionally biased region" description="Basic and acidic residues" evidence="1">
    <location>
        <begin position="54"/>
        <end position="68"/>
    </location>
</feature>
<protein>
    <recommendedName>
        <fullName evidence="3">DUF6821 domain-containing protein</fullName>
    </recommendedName>
</protein>
<comment type="caution">
    <text evidence="4">The sequence shown here is derived from an EMBL/GenBank/DDBJ whole genome shotgun (WGS) entry which is preliminary data.</text>
</comment>
<reference evidence="4" key="1">
    <citation type="submission" date="2021-03" db="EMBL/GenBank/DDBJ databases">
        <authorList>
            <person name="Li Z."/>
            <person name="Yang C."/>
        </authorList>
    </citation>
    <scope>NUCLEOTIDE SEQUENCE</scope>
    <source>
        <strain evidence="4">Dzin_1.0</strain>
        <tissue evidence="4">Leaf</tissue>
    </source>
</reference>
<keyword evidence="2" id="KW-1133">Transmembrane helix</keyword>
<sequence length="308" mass="33697">MADSTEFLDWELLRPSSPTANPFDLAGAINPEYFSLSSAPLQADRTTTVPVSEEPDRSGRIDSDYADHPESERGFEFSFENLDYFSSEGSSFLTEGAKGETLDAFDRELELGFEGASTGVIFQEEEAKAIKEIEDPSDFSSVGSSSLLDIEIRALDRELGLAFEGIGKSCEGEDGIEGCEVKSEESRVEGETKEMSGGNGEKKSEGWWKLPIEVLKFYVLKTRPIWSVTIAAAIVGVVLLGRRLYRMKQRSKSVSLKASLEDKKTSLLMALAANLNEAFSVMKRAPIIRPTAPAGGLTPWPLLGLAFE</sequence>
<dbReference type="OrthoDB" id="1931521at2759"/>
<evidence type="ECO:0000256" key="2">
    <source>
        <dbReference type="SAM" id="Phobius"/>
    </source>
</evidence>
<dbReference type="Proteomes" id="UP001085076">
    <property type="component" value="Miscellaneous, Linkage group lg06"/>
</dbReference>
<organism evidence="4 5">
    <name type="scientific">Dioscorea zingiberensis</name>
    <dbReference type="NCBI Taxonomy" id="325984"/>
    <lineage>
        <taxon>Eukaryota</taxon>
        <taxon>Viridiplantae</taxon>
        <taxon>Streptophyta</taxon>
        <taxon>Embryophyta</taxon>
        <taxon>Tracheophyta</taxon>
        <taxon>Spermatophyta</taxon>
        <taxon>Magnoliopsida</taxon>
        <taxon>Liliopsida</taxon>
        <taxon>Dioscoreales</taxon>
        <taxon>Dioscoreaceae</taxon>
        <taxon>Dioscorea</taxon>
    </lineage>
</organism>
<evidence type="ECO:0000256" key="1">
    <source>
        <dbReference type="SAM" id="MobiDB-lite"/>
    </source>
</evidence>
<gene>
    <name evidence="4" type="ORF">J5N97_022275</name>
</gene>
<name>A0A9D5CAW0_9LILI</name>
<dbReference type="PANTHER" id="PTHR33646:SF6">
    <property type="entry name" value="TRANSMEMBRANE PROTEIN"/>
    <property type="match status" value="1"/>
</dbReference>
<dbReference type="InterPro" id="IPR049224">
    <property type="entry name" value="DUF6821"/>
</dbReference>
<feature type="domain" description="DUF6821" evidence="3">
    <location>
        <begin position="186"/>
        <end position="296"/>
    </location>
</feature>
<dbReference type="AlphaFoldDB" id="A0A9D5CAW0"/>
<proteinExistence type="predicted"/>
<evidence type="ECO:0000313" key="5">
    <source>
        <dbReference type="Proteomes" id="UP001085076"/>
    </source>
</evidence>
<dbReference type="EMBL" id="JAGGNH010000006">
    <property type="protein sequence ID" value="KAJ0969398.1"/>
    <property type="molecule type" value="Genomic_DNA"/>
</dbReference>
<feature type="transmembrane region" description="Helical" evidence="2">
    <location>
        <begin position="225"/>
        <end position="245"/>
    </location>
</feature>
<evidence type="ECO:0000313" key="4">
    <source>
        <dbReference type="EMBL" id="KAJ0969398.1"/>
    </source>
</evidence>
<feature type="region of interest" description="Disordered" evidence="1">
    <location>
        <begin position="181"/>
        <end position="201"/>
    </location>
</feature>
<dbReference type="InterPro" id="IPR045883">
    <property type="entry name" value="At4g13530-like"/>
</dbReference>
<keyword evidence="2" id="KW-0812">Transmembrane</keyword>
<evidence type="ECO:0000259" key="3">
    <source>
        <dbReference type="Pfam" id="PF20705"/>
    </source>
</evidence>
<dbReference type="PANTHER" id="PTHR33646">
    <property type="entry name" value="GB|AAF00631.1"/>
    <property type="match status" value="1"/>
</dbReference>
<feature type="region of interest" description="Disordered" evidence="1">
    <location>
        <begin position="40"/>
        <end position="68"/>
    </location>
</feature>